<dbReference type="Proteomes" id="UP000176421">
    <property type="component" value="Unassembled WGS sequence"/>
</dbReference>
<dbReference type="EMBL" id="MHOS01000033">
    <property type="protein sequence ID" value="OGZ67695.1"/>
    <property type="molecule type" value="Genomic_DNA"/>
</dbReference>
<dbReference type="STRING" id="1802206.A3D35_01510"/>
<gene>
    <name evidence="1" type="ORF">A3D35_01510</name>
</gene>
<comment type="caution">
    <text evidence="1">The sequence shown here is derived from an EMBL/GenBank/DDBJ whole genome shotgun (WGS) entry which is preliminary data.</text>
</comment>
<protein>
    <submittedName>
        <fullName evidence="1">Uncharacterized protein</fullName>
    </submittedName>
</protein>
<sequence length="204" mass="22340">MGIDIPAAVVGVPAGAHGPHITIAFNIGDVGIAIGQQDSVLTLRLLPDEVHKVCKRDLLSVTKFLADRGVEGIFPKTVNGETIRCNSLLLFSQEHLPEIVPGANIGLLDDLFGKNEVLNERYIYGGELGEELNPLDFHLSITAENAQDVVHSTNLVDQCFNLTEVQFAVLHRAPSFLAVCQRISLYPRLWGLTDIVRHKISITQ</sequence>
<organism evidence="1 2">
    <name type="scientific">Candidatus Staskawiczbacteria bacterium RIFCSPHIGHO2_02_FULL_34_9</name>
    <dbReference type="NCBI Taxonomy" id="1802206"/>
    <lineage>
        <taxon>Bacteria</taxon>
        <taxon>Candidatus Staskawicziibacteriota</taxon>
    </lineage>
</organism>
<reference evidence="1 2" key="1">
    <citation type="journal article" date="2016" name="Nat. Commun.">
        <title>Thousands of microbial genomes shed light on interconnected biogeochemical processes in an aquifer system.</title>
        <authorList>
            <person name="Anantharaman K."/>
            <person name="Brown C.T."/>
            <person name="Hug L.A."/>
            <person name="Sharon I."/>
            <person name="Castelle C.J."/>
            <person name="Probst A.J."/>
            <person name="Thomas B.C."/>
            <person name="Singh A."/>
            <person name="Wilkins M.J."/>
            <person name="Karaoz U."/>
            <person name="Brodie E.L."/>
            <person name="Williams K.H."/>
            <person name="Hubbard S.S."/>
            <person name="Banfield J.F."/>
        </authorList>
    </citation>
    <scope>NUCLEOTIDE SEQUENCE [LARGE SCALE GENOMIC DNA]</scope>
</reference>
<accession>A0A1G2HYY2</accession>
<evidence type="ECO:0000313" key="1">
    <source>
        <dbReference type="EMBL" id="OGZ67695.1"/>
    </source>
</evidence>
<evidence type="ECO:0000313" key="2">
    <source>
        <dbReference type="Proteomes" id="UP000176421"/>
    </source>
</evidence>
<proteinExistence type="predicted"/>
<name>A0A1G2HYY2_9BACT</name>
<dbReference type="AlphaFoldDB" id="A0A1G2HYY2"/>